<feature type="chain" id="PRO_5040118049" description="Carbohydrate esterase family 16 protein" evidence="1">
    <location>
        <begin position="21"/>
        <end position="307"/>
    </location>
</feature>
<dbReference type="Proteomes" id="UP000701801">
    <property type="component" value="Unassembled WGS sequence"/>
</dbReference>
<proteinExistence type="predicted"/>
<accession>A0A9N9LN90</accession>
<comment type="caution">
    <text evidence="2">The sequence shown here is derived from an EMBL/GenBank/DDBJ whole genome shotgun (WGS) entry which is preliminary data.</text>
</comment>
<sequence length="307" mass="34656">MRRTLLLSSLLVTEAVCGVAQYSNSSFEWDEINFLYTYVQGTHGRQNFSFIGDSFDFSYTPNELLENEIVQNQLGTSAGGPNWVEYLTNCFSRLPSKCKKQLWDFAFAGADVDTIYTPLHHNYTVPFVDPIRQWATYAEPILPVDHSKALVAVFIGINDINDLTKVTFPLGNTTDFPSLYREVPANTAKGPSAVLPNATMLHQFNRQISTSASEFQTKHPDSKTMVFDTYGYLSGILDHPAEFGITNTTNFCPRYDAPDIATDYAKYGCQPLREYFWYNSGHITSRIHELMAGDVDEFLREESGACY</sequence>
<dbReference type="EMBL" id="CAJVRM010000193">
    <property type="protein sequence ID" value="CAG8976833.1"/>
    <property type="molecule type" value="Genomic_DNA"/>
</dbReference>
<evidence type="ECO:0000313" key="3">
    <source>
        <dbReference type="Proteomes" id="UP000701801"/>
    </source>
</evidence>
<dbReference type="AlphaFoldDB" id="A0A9N9LN90"/>
<evidence type="ECO:0000256" key="1">
    <source>
        <dbReference type="SAM" id="SignalP"/>
    </source>
</evidence>
<dbReference type="Gene3D" id="3.40.50.1110">
    <property type="entry name" value="SGNH hydrolase"/>
    <property type="match status" value="1"/>
</dbReference>
<dbReference type="InterPro" id="IPR001087">
    <property type="entry name" value="GDSL"/>
</dbReference>
<dbReference type="InterPro" id="IPR036514">
    <property type="entry name" value="SGNH_hydro_sf"/>
</dbReference>
<evidence type="ECO:0000313" key="2">
    <source>
        <dbReference type="EMBL" id="CAG8976833.1"/>
    </source>
</evidence>
<gene>
    <name evidence="2" type="ORF">HYALB_00009098</name>
</gene>
<dbReference type="GO" id="GO:0016788">
    <property type="term" value="F:hydrolase activity, acting on ester bonds"/>
    <property type="evidence" value="ECO:0007669"/>
    <property type="project" value="InterPro"/>
</dbReference>
<feature type="signal peptide" evidence="1">
    <location>
        <begin position="1"/>
        <end position="20"/>
    </location>
</feature>
<protein>
    <recommendedName>
        <fullName evidence="4">Carbohydrate esterase family 16 protein</fullName>
    </recommendedName>
</protein>
<dbReference type="OrthoDB" id="1600564at2759"/>
<dbReference type="Pfam" id="PF00657">
    <property type="entry name" value="Lipase_GDSL"/>
    <property type="match status" value="1"/>
</dbReference>
<dbReference type="SUPFAM" id="SSF52266">
    <property type="entry name" value="SGNH hydrolase"/>
    <property type="match status" value="1"/>
</dbReference>
<organism evidence="2 3">
    <name type="scientific">Hymenoscyphus albidus</name>
    <dbReference type="NCBI Taxonomy" id="595503"/>
    <lineage>
        <taxon>Eukaryota</taxon>
        <taxon>Fungi</taxon>
        <taxon>Dikarya</taxon>
        <taxon>Ascomycota</taxon>
        <taxon>Pezizomycotina</taxon>
        <taxon>Leotiomycetes</taxon>
        <taxon>Helotiales</taxon>
        <taxon>Helotiaceae</taxon>
        <taxon>Hymenoscyphus</taxon>
    </lineage>
</organism>
<evidence type="ECO:0008006" key="4">
    <source>
        <dbReference type="Google" id="ProtNLM"/>
    </source>
</evidence>
<reference evidence="2" key="1">
    <citation type="submission" date="2021-07" db="EMBL/GenBank/DDBJ databases">
        <authorList>
            <person name="Durling M."/>
        </authorList>
    </citation>
    <scope>NUCLEOTIDE SEQUENCE</scope>
</reference>
<name>A0A9N9LN90_9HELO</name>
<keyword evidence="1" id="KW-0732">Signal</keyword>
<keyword evidence="3" id="KW-1185">Reference proteome</keyword>